<dbReference type="Gene3D" id="3.40.630.20">
    <property type="entry name" value="Peptidase C15, pyroglutamyl peptidase I-like"/>
    <property type="match status" value="1"/>
</dbReference>
<proteinExistence type="predicted"/>
<dbReference type="EMBL" id="JBHMEX010000032">
    <property type="protein sequence ID" value="MFB9064428.1"/>
    <property type="molecule type" value="Genomic_DNA"/>
</dbReference>
<sequence>MSKITIVGGKIIETTGGDYNIYAKENIVFTSAKTITETSEVGIIYGDYVAPPEKKHPEIVELQFIDDKDTVLKQSSIKDFGEIRATDFFYGKKMKIKITTRDVKDGTKINLKLKAESKSLNQEFIGLEKLNWNLEIKDNSCETDFFELNPLWYSEDLENYNYDTHKTEIKQENLNSFYIRGFLGAAFFNLPQEEERLRPVASYLRNYEELVGMFHTDNSGKKDLIENYENKFIALNEEIAAIAANFSAFLHIPENRTIAQIKARVEQDAKSLWDAATKQVQAGHLDDRPLYWARNKMQVRLKRYFLFEKDIDFEKSIVKKGTELDKIIQLFEEKSRNYTGIDFSKAGGKKKVLITGFDPFVLNEFDHPNTPGKSNRQNPSGISVLNFHGKSIGNAYIQSVVIPVRYEDFDNEIIEKIVEKHITIFDFMLTTSKNDKNFDLERFASKFRGGFLDNMNIGYGDSSYNSKRFKQIQNGNDFYETTLPIAKILTGDIAPANLPTKVYFDQSYKDDLGNTVQHPSDNNNTPIKSKIKIIGKSTEDSGSGGDYLSNEVMYRSTKKRDELGFNKIKAVGHIHISSKLSSDEFISILTKIIENATK</sequence>
<organism evidence="1 2">
    <name type="scientific">Flavobacterium branchiarum</name>
    <dbReference type="NCBI Taxonomy" id="1114870"/>
    <lineage>
        <taxon>Bacteria</taxon>
        <taxon>Pseudomonadati</taxon>
        <taxon>Bacteroidota</taxon>
        <taxon>Flavobacteriia</taxon>
        <taxon>Flavobacteriales</taxon>
        <taxon>Flavobacteriaceae</taxon>
        <taxon>Flavobacterium</taxon>
    </lineage>
</organism>
<name>A0ABV5FLM1_9FLAO</name>
<keyword evidence="2" id="KW-1185">Reference proteome</keyword>
<dbReference type="SUPFAM" id="SSF53182">
    <property type="entry name" value="Pyrrolidone carboxyl peptidase (pyroglutamate aminopeptidase)"/>
    <property type="match status" value="1"/>
</dbReference>
<dbReference type="RefSeq" id="WP_290266564.1">
    <property type="nucleotide sequence ID" value="NZ_JAUFQQ010000005.1"/>
</dbReference>
<gene>
    <name evidence="1" type="ORF">ACFFUQ_10380</name>
</gene>
<accession>A0ABV5FLM1</accession>
<evidence type="ECO:0000313" key="1">
    <source>
        <dbReference type="EMBL" id="MFB9064428.1"/>
    </source>
</evidence>
<dbReference type="Proteomes" id="UP001589589">
    <property type="component" value="Unassembled WGS sequence"/>
</dbReference>
<protein>
    <submittedName>
        <fullName evidence="1">Uncharacterized protein</fullName>
    </submittedName>
</protein>
<evidence type="ECO:0000313" key="2">
    <source>
        <dbReference type="Proteomes" id="UP001589589"/>
    </source>
</evidence>
<comment type="caution">
    <text evidence="1">The sequence shown here is derived from an EMBL/GenBank/DDBJ whole genome shotgun (WGS) entry which is preliminary data.</text>
</comment>
<reference evidence="1 2" key="1">
    <citation type="submission" date="2024-09" db="EMBL/GenBank/DDBJ databases">
        <authorList>
            <person name="Sun Q."/>
            <person name="Mori K."/>
        </authorList>
    </citation>
    <scope>NUCLEOTIDE SEQUENCE [LARGE SCALE GENOMIC DNA]</scope>
    <source>
        <strain evidence="1 2">CECT 7908</strain>
    </source>
</reference>
<dbReference type="InterPro" id="IPR036440">
    <property type="entry name" value="Peptidase_C15-like_sf"/>
</dbReference>